<dbReference type="PROSITE" id="PS50883">
    <property type="entry name" value="EAL"/>
    <property type="match status" value="1"/>
</dbReference>
<dbReference type="FunFam" id="3.30.70.270:FF:000001">
    <property type="entry name" value="Diguanylate cyclase domain protein"/>
    <property type="match status" value="1"/>
</dbReference>
<dbReference type="Pfam" id="PF00990">
    <property type="entry name" value="GGDEF"/>
    <property type="match status" value="1"/>
</dbReference>
<comment type="cofactor">
    <cofactor evidence="1">
        <name>Mg(2+)</name>
        <dbReference type="ChEBI" id="CHEBI:18420"/>
    </cofactor>
</comment>
<comment type="caution">
    <text evidence="8">The sequence shown here is derived from an EMBL/GenBank/DDBJ whole genome shotgun (WGS) entry which is preliminary data.</text>
</comment>
<dbReference type="GO" id="GO:0006355">
    <property type="term" value="P:regulation of DNA-templated transcription"/>
    <property type="evidence" value="ECO:0007669"/>
    <property type="project" value="InterPro"/>
</dbReference>
<protein>
    <submittedName>
        <fullName evidence="8">PAS domain S-box-containing protein/diguanylate cyclase (GGDEF)-like protein</fullName>
    </submittedName>
</protein>
<reference evidence="8 9" key="1">
    <citation type="submission" date="2019-03" db="EMBL/GenBank/DDBJ databases">
        <title>Genomic Encyclopedia of Type Strains, Phase IV (KMG-IV): sequencing the most valuable type-strain genomes for metagenomic binning, comparative biology and taxonomic classification.</title>
        <authorList>
            <person name="Goeker M."/>
        </authorList>
    </citation>
    <scope>NUCLEOTIDE SEQUENCE [LARGE SCALE GENOMIC DNA]</scope>
    <source>
        <strain evidence="8 9">DSM 19610</strain>
    </source>
</reference>
<dbReference type="Gene3D" id="3.30.450.20">
    <property type="entry name" value="PAS domain"/>
    <property type="match status" value="2"/>
</dbReference>
<dbReference type="PANTHER" id="PTHR44757:SF4">
    <property type="entry name" value="DIGUANYLATE CYCLASE DGCE-RELATED"/>
    <property type="match status" value="1"/>
</dbReference>
<keyword evidence="3" id="KW-1133">Transmembrane helix</keyword>
<feature type="coiled-coil region" evidence="2">
    <location>
        <begin position="191"/>
        <end position="246"/>
    </location>
</feature>
<evidence type="ECO:0000256" key="2">
    <source>
        <dbReference type="SAM" id="Coils"/>
    </source>
</evidence>
<dbReference type="SUPFAM" id="SSF55785">
    <property type="entry name" value="PYP-like sensor domain (PAS domain)"/>
    <property type="match status" value="2"/>
</dbReference>
<dbReference type="InterPro" id="IPR052155">
    <property type="entry name" value="Biofilm_reg_signaling"/>
</dbReference>
<dbReference type="SMART" id="SM00267">
    <property type="entry name" value="GGDEF"/>
    <property type="match status" value="1"/>
</dbReference>
<evidence type="ECO:0000313" key="8">
    <source>
        <dbReference type="EMBL" id="TCK18497.1"/>
    </source>
</evidence>
<dbReference type="CDD" id="cd01948">
    <property type="entry name" value="EAL"/>
    <property type="match status" value="1"/>
</dbReference>
<feature type="domain" description="GGDEF" evidence="7">
    <location>
        <begin position="525"/>
        <end position="658"/>
    </location>
</feature>
<evidence type="ECO:0000259" key="4">
    <source>
        <dbReference type="PROSITE" id="PS50112"/>
    </source>
</evidence>
<gene>
    <name evidence="8" type="ORF">DFR30_1775</name>
</gene>
<sequence length="919" mass="101838">MASEVPNTRKGFLLLETGLHLLAIALVYTIQSSVIPLQDLYKLTGFLTAVSALRVLSAMPESNKGAISGAYGHQGGILEYLCAVLLGLVWGAVPTALEYTLGANISTQSIFPLAVIAVGLGVFTGSALNTRLLMAFAFPACLLPIAWHAQLQQIPAVTSWSLALLALLAVAQASRGIEALIERFLQISRGNTDLVKNLAQTRDEALAAQAEAETANQALQLEIAEREKAEQKIIASERELSRILDDMMDTYFQVAADGKIARVSPSVEIMLGYEVDDIKGRPWNDLFATRQAADSFRNRLESAFGVIQNHEVRLLHRDGREIWVSINAHYRQDARGNTEGFEGVARDTTEARLAKDNLFREKELWQVTLESIADGVITTDLAGHVSYLNSVAEHMTGWSIDEARKQPLKDVMQLGNEADPGEPVELPMEEWLEKGKKADLQEPAILFRRDRASESAIELSGAPIKNLNAEVIGSVMVFHDVTKLRALAMQLAYQATHDALTGLINRVEFDTRVEQAIHSANRGEKQHAMFYMDLDQFKVVNDTCGHPAGDELLKQISGQLRSALRESDLLARLGGDEFGVLLVGCPLTIAEGIADKLRQLVEDFRFVWEENLFRIGVSIGVVPINSTETDLTELMRAADSACYVAKENGRNQVHVSRPDDAKIAEQHGQMQWMQRIQRAVEEDEFTLHFQPIKAIEGSLEERVHGEVLLRMVDDKGTDAERIIAPLAFLPAAERYHLMPIIDRWVLKKTLHHLANNTATTRHIATCSINLSGQSVSDLKMLNFITELITETDVDPRRLCFEITESAVIANMDIAGQFVNRLRSIGCRFALDDFGSGLSTFDYLKRLQVDYVKLDGVLVRDVATNRVSQAMVHAINYVVHVMGMKSIAEYVESDEITEALRKLSVDYAQGYAIGKPEPFC</sequence>
<dbReference type="PROSITE" id="PS50887">
    <property type="entry name" value="GGDEF"/>
    <property type="match status" value="1"/>
</dbReference>
<evidence type="ECO:0000256" key="3">
    <source>
        <dbReference type="SAM" id="Phobius"/>
    </source>
</evidence>
<evidence type="ECO:0000313" key="9">
    <source>
        <dbReference type="Proteomes" id="UP000295707"/>
    </source>
</evidence>
<evidence type="ECO:0000259" key="7">
    <source>
        <dbReference type="PROSITE" id="PS50887"/>
    </source>
</evidence>
<dbReference type="EMBL" id="SMFX01000001">
    <property type="protein sequence ID" value="TCK18497.1"/>
    <property type="molecule type" value="Genomic_DNA"/>
</dbReference>
<dbReference type="Pfam" id="PF00989">
    <property type="entry name" value="PAS"/>
    <property type="match status" value="1"/>
</dbReference>
<dbReference type="SUPFAM" id="SSF141868">
    <property type="entry name" value="EAL domain-like"/>
    <property type="match status" value="1"/>
</dbReference>
<dbReference type="InterPro" id="IPR000014">
    <property type="entry name" value="PAS"/>
</dbReference>
<dbReference type="InterPro" id="IPR000700">
    <property type="entry name" value="PAS-assoc_C"/>
</dbReference>
<dbReference type="CDD" id="cd01949">
    <property type="entry name" value="GGDEF"/>
    <property type="match status" value="1"/>
</dbReference>
<dbReference type="SMART" id="SM00086">
    <property type="entry name" value="PAC"/>
    <property type="match status" value="2"/>
</dbReference>
<dbReference type="Pfam" id="PF08448">
    <property type="entry name" value="PAS_4"/>
    <property type="match status" value="1"/>
</dbReference>
<dbReference type="SMART" id="SM00091">
    <property type="entry name" value="PAS"/>
    <property type="match status" value="2"/>
</dbReference>
<dbReference type="InterPro" id="IPR013767">
    <property type="entry name" value="PAS_fold"/>
</dbReference>
<dbReference type="OrthoDB" id="9787514at2"/>
<dbReference type="InterPro" id="IPR001610">
    <property type="entry name" value="PAC"/>
</dbReference>
<dbReference type="InterPro" id="IPR029787">
    <property type="entry name" value="Nucleotide_cyclase"/>
</dbReference>
<feature type="domain" description="PAS" evidence="4">
    <location>
        <begin position="361"/>
        <end position="435"/>
    </location>
</feature>
<dbReference type="InterPro" id="IPR035965">
    <property type="entry name" value="PAS-like_dom_sf"/>
</dbReference>
<feature type="domain" description="PAS" evidence="4">
    <location>
        <begin position="236"/>
        <end position="281"/>
    </location>
</feature>
<feature type="transmembrane region" description="Helical" evidence="3">
    <location>
        <begin position="77"/>
        <end position="97"/>
    </location>
</feature>
<dbReference type="InterPro" id="IPR035919">
    <property type="entry name" value="EAL_sf"/>
</dbReference>
<dbReference type="SUPFAM" id="SSF55073">
    <property type="entry name" value="Nucleotide cyclase"/>
    <property type="match status" value="1"/>
</dbReference>
<dbReference type="Gene3D" id="3.20.20.450">
    <property type="entry name" value="EAL domain"/>
    <property type="match status" value="1"/>
</dbReference>
<keyword evidence="3" id="KW-0472">Membrane</keyword>
<keyword evidence="3" id="KW-0812">Transmembrane</keyword>
<evidence type="ECO:0000256" key="1">
    <source>
        <dbReference type="ARBA" id="ARBA00001946"/>
    </source>
</evidence>
<dbReference type="InterPro" id="IPR001633">
    <property type="entry name" value="EAL_dom"/>
</dbReference>
<dbReference type="PROSITE" id="PS50113">
    <property type="entry name" value="PAC"/>
    <property type="match status" value="1"/>
</dbReference>
<name>A0A4R1H9D8_9GAMM</name>
<dbReference type="PROSITE" id="PS50112">
    <property type="entry name" value="PAS"/>
    <property type="match status" value="2"/>
</dbReference>
<evidence type="ECO:0000259" key="6">
    <source>
        <dbReference type="PROSITE" id="PS50883"/>
    </source>
</evidence>
<organism evidence="8 9">
    <name type="scientific">Thiogranum longum</name>
    <dbReference type="NCBI Taxonomy" id="1537524"/>
    <lineage>
        <taxon>Bacteria</taxon>
        <taxon>Pseudomonadati</taxon>
        <taxon>Pseudomonadota</taxon>
        <taxon>Gammaproteobacteria</taxon>
        <taxon>Chromatiales</taxon>
        <taxon>Ectothiorhodospiraceae</taxon>
        <taxon>Thiogranum</taxon>
    </lineage>
</organism>
<dbReference type="PANTHER" id="PTHR44757">
    <property type="entry name" value="DIGUANYLATE CYCLASE DGCP"/>
    <property type="match status" value="1"/>
</dbReference>
<accession>A0A4R1H9D8</accession>
<keyword evidence="9" id="KW-1185">Reference proteome</keyword>
<keyword evidence="2" id="KW-0175">Coiled coil</keyword>
<dbReference type="InterPro" id="IPR013656">
    <property type="entry name" value="PAS_4"/>
</dbReference>
<evidence type="ECO:0000259" key="5">
    <source>
        <dbReference type="PROSITE" id="PS50113"/>
    </source>
</evidence>
<dbReference type="InterPro" id="IPR000160">
    <property type="entry name" value="GGDEF_dom"/>
</dbReference>
<dbReference type="NCBIfam" id="TIGR00254">
    <property type="entry name" value="GGDEF"/>
    <property type="match status" value="1"/>
</dbReference>
<feature type="domain" description="EAL" evidence="6">
    <location>
        <begin position="669"/>
        <end position="919"/>
    </location>
</feature>
<proteinExistence type="predicted"/>
<dbReference type="Gene3D" id="3.30.70.270">
    <property type="match status" value="1"/>
</dbReference>
<dbReference type="Proteomes" id="UP000295707">
    <property type="component" value="Unassembled WGS sequence"/>
</dbReference>
<dbReference type="AlphaFoldDB" id="A0A4R1H9D8"/>
<dbReference type="RefSeq" id="WP_132972368.1">
    <property type="nucleotide sequence ID" value="NZ_SMFX01000001.1"/>
</dbReference>
<dbReference type="SMART" id="SM00052">
    <property type="entry name" value="EAL"/>
    <property type="match status" value="1"/>
</dbReference>
<dbReference type="CDD" id="cd00130">
    <property type="entry name" value="PAS"/>
    <property type="match status" value="2"/>
</dbReference>
<dbReference type="NCBIfam" id="TIGR00229">
    <property type="entry name" value="sensory_box"/>
    <property type="match status" value="2"/>
</dbReference>
<dbReference type="GO" id="GO:0003824">
    <property type="term" value="F:catalytic activity"/>
    <property type="evidence" value="ECO:0007669"/>
    <property type="project" value="UniProtKB-ARBA"/>
</dbReference>
<feature type="transmembrane region" description="Helical" evidence="3">
    <location>
        <begin position="109"/>
        <end position="125"/>
    </location>
</feature>
<feature type="domain" description="PAC" evidence="5">
    <location>
        <begin position="308"/>
        <end position="360"/>
    </location>
</feature>
<dbReference type="InterPro" id="IPR043128">
    <property type="entry name" value="Rev_trsase/Diguanyl_cyclase"/>
</dbReference>
<dbReference type="Pfam" id="PF00563">
    <property type="entry name" value="EAL"/>
    <property type="match status" value="1"/>
</dbReference>
<feature type="transmembrane region" description="Helical" evidence="3">
    <location>
        <begin position="12"/>
        <end position="34"/>
    </location>
</feature>